<evidence type="ECO:0000313" key="3">
    <source>
        <dbReference type="EMBL" id="KAL1223138.1"/>
    </source>
</evidence>
<name>A0ABD1C105_CARAN</name>
<evidence type="ECO:0000313" key="2">
    <source>
        <dbReference type="EMBL" id="KAL1196642.1"/>
    </source>
</evidence>
<feature type="domain" description="Reverse transcriptase zinc-binding" evidence="1">
    <location>
        <begin position="72"/>
        <end position="153"/>
    </location>
</feature>
<proteinExistence type="predicted"/>
<sequence>MALGRWGSLLQQLWLRLYSPPGGECPPNDLEVKAFSNYASSCFTRLFLSPQEDRAASNGESRLIMLQCFPQRMTWEHLRPSAPKVNWAKAIWFKGSVPKFAFTFWTANLDRLPVRARLVAWGMNIYPLCCLCNQATESRDHLLLHCEYSEQVWEESLRRLGHTRFVFHNWSALITWLSSASVSTPSKLKLIVCHATIYLLWRERNNRHFNSSTTTPTALSRQLDRSARDLLLARRYRKGWQRLLSSWFAHS</sequence>
<dbReference type="PANTHER" id="PTHR33116">
    <property type="entry name" value="REVERSE TRANSCRIPTASE ZINC-BINDING DOMAIN-CONTAINING PROTEIN-RELATED-RELATED"/>
    <property type="match status" value="1"/>
</dbReference>
<organism evidence="3 4">
    <name type="scientific">Cardamine amara subsp. amara</name>
    <dbReference type="NCBI Taxonomy" id="228776"/>
    <lineage>
        <taxon>Eukaryota</taxon>
        <taxon>Viridiplantae</taxon>
        <taxon>Streptophyta</taxon>
        <taxon>Embryophyta</taxon>
        <taxon>Tracheophyta</taxon>
        <taxon>Spermatophyta</taxon>
        <taxon>Magnoliopsida</taxon>
        <taxon>eudicotyledons</taxon>
        <taxon>Gunneridae</taxon>
        <taxon>Pentapetalae</taxon>
        <taxon>rosids</taxon>
        <taxon>malvids</taxon>
        <taxon>Brassicales</taxon>
        <taxon>Brassicaceae</taxon>
        <taxon>Cardamineae</taxon>
        <taxon>Cardamine</taxon>
    </lineage>
</organism>
<dbReference type="AlphaFoldDB" id="A0ABD1C105"/>
<protein>
    <recommendedName>
        <fullName evidence="1">Reverse transcriptase zinc-binding domain-containing protein</fullName>
    </recommendedName>
</protein>
<evidence type="ECO:0000313" key="4">
    <source>
        <dbReference type="Proteomes" id="UP001558713"/>
    </source>
</evidence>
<reference evidence="3 4" key="1">
    <citation type="submission" date="2024-04" db="EMBL/GenBank/DDBJ databases">
        <title>Genome assembly C_amara_ONT_v2.</title>
        <authorList>
            <person name="Yant L."/>
            <person name="Moore C."/>
            <person name="Slenker M."/>
        </authorList>
    </citation>
    <scope>NUCLEOTIDE SEQUENCE [LARGE SCALE GENOMIC DNA]</scope>
    <source>
        <tissue evidence="3">Leaf</tissue>
    </source>
</reference>
<dbReference type="EMBL" id="JBANAX010000700">
    <property type="protein sequence ID" value="KAL1196642.1"/>
    <property type="molecule type" value="Genomic_DNA"/>
</dbReference>
<evidence type="ECO:0000259" key="1">
    <source>
        <dbReference type="Pfam" id="PF13966"/>
    </source>
</evidence>
<dbReference type="Pfam" id="PF13966">
    <property type="entry name" value="zf-RVT"/>
    <property type="match status" value="1"/>
</dbReference>
<dbReference type="EMBL" id="JBANAX010000081">
    <property type="protein sequence ID" value="KAL1223138.1"/>
    <property type="molecule type" value="Genomic_DNA"/>
</dbReference>
<dbReference type="PANTHER" id="PTHR33116:SF84">
    <property type="entry name" value="RNA-DIRECTED DNA POLYMERASE"/>
    <property type="match status" value="1"/>
</dbReference>
<keyword evidence="4" id="KW-1185">Reference proteome</keyword>
<gene>
    <name evidence="3" type="ORF">V5N11_000721</name>
    <name evidence="2" type="ORF">V5N11_021538</name>
</gene>
<comment type="caution">
    <text evidence="3">The sequence shown here is derived from an EMBL/GenBank/DDBJ whole genome shotgun (WGS) entry which is preliminary data.</text>
</comment>
<accession>A0ABD1C105</accession>
<dbReference type="Proteomes" id="UP001558713">
    <property type="component" value="Unassembled WGS sequence"/>
</dbReference>
<dbReference type="InterPro" id="IPR026960">
    <property type="entry name" value="RVT-Znf"/>
</dbReference>